<feature type="binding site" evidence="19">
    <location>
        <begin position="7"/>
        <end position="14"/>
    </location>
    <ligand>
        <name>GTP</name>
        <dbReference type="ChEBI" id="CHEBI:37565"/>
    </ligand>
</feature>
<dbReference type="AlphaFoldDB" id="A0A9D1NS99"/>
<dbReference type="GO" id="GO:0005525">
    <property type="term" value="F:GTP binding"/>
    <property type="evidence" value="ECO:0007669"/>
    <property type="project" value="UniProtKB-KW"/>
</dbReference>
<keyword evidence="10" id="KW-0169">Cobalamin biosynthesis</keyword>
<evidence type="ECO:0000313" key="20">
    <source>
        <dbReference type="EMBL" id="HIV11880.1"/>
    </source>
</evidence>
<dbReference type="EMBL" id="DVON01000036">
    <property type="protein sequence ID" value="HIV11880.1"/>
    <property type="molecule type" value="Genomic_DNA"/>
</dbReference>
<reference evidence="20" key="1">
    <citation type="submission" date="2020-10" db="EMBL/GenBank/DDBJ databases">
        <authorList>
            <person name="Gilroy R."/>
        </authorList>
    </citation>
    <scope>NUCLEOTIDE SEQUENCE</scope>
    <source>
        <strain evidence="20">ChiBcec2-4451</strain>
    </source>
</reference>
<evidence type="ECO:0000256" key="6">
    <source>
        <dbReference type="ARBA" id="ARBA00005159"/>
    </source>
</evidence>
<evidence type="ECO:0000256" key="18">
    <source>
        <dbReference type="PIRSR" id="PIRSR006135-1"/>
    </source>
</evidence>
<evidence type="ECO:0000256" key="3">
    <source>
        <dbReference type="ARBA" id="ARBA00001522"/>
    </source>
</evidence>
<dbReference type="InterPro" id="IPR003203">
    <property type="entry name" value="CobU/CobP"/>
</dbReference>
<evidence type="ECO:0000256" key="11">
    <source>
        <dbReference type="ARBA" id="ARBA00022679"/>
    </source>
</evidence>
<evidence type="ECO:0000256" key="16">
    <source>
        <dbReference type="ARBA" id="ARBA00029570"/>
    </source>
</evidence>
<evidence type="ECO:0000256" key="12">
    <source>
        <dbReference type="ARBA" id="ARBA00022741"/>
    </source>
</evidence>
<dbReference type="EC" id="2.7.7.62" evidence="9"/>
<feature type="binding site" evidence="19">
    <location>
        <position position="81"/>
    </location>
    <ligand>
        <name>GTP</name>
        <dbReference type="ChEBI" id="CHEBI:37565"/>
    </ligand>
</feature>
<evidence type="ECO:0000256" key="1">
    <source>
        <dbReference type="ARBA" id="ARBA00000312"/>
    </source>
</evidence>
<evidence type="ECO:0000256" key="5">
    <source>
        <dbReference type="ARBA" id="ARBA00004692"/>
    </source>
</evidence>
<comment type="catalytic activity">
    <reaction evidence="1">
        <text>adenosylcob(III)inamide + ATP = adenosylcob(III)inamide phosphate + ADP + H(+)</text>
        <dbReference type="Rhea" id="RHEA:15769"/>
        <dbReference type="ChEBI" id="CHEBI:2480"/>
        <dbReference type="ChEBI" id="CHEBI:15378"/>
        <dbReference type="ChEBI" id="CHEBI:30616"/>
        <dbReference type="ChEBI" id="CHEBI:58502"/>
        <dbReference type="ChEBI" id="CHEBI:456216"/>
        <dbReference type="EC" id="2.7.1.156"/>
    </reaction>
</comment>
<dbReference type="GO" id="GO:0005524">
    <property type="term" value="F:ATP binding"/>
    <property type="evidence" value="ECO:0007669"/>
    <property type="project" value="UniProtKB-KW"/>
</dbReference>
<evidence type="ECO:0000256" key="19">
    <source>
        <dbReference type="PIRSR" id="PIRSR006135-2"/>
    </source>
</evidence>
<evidence type="ECO:0000256" key="17">
    <source>
        <dbReference type="ARBA" id="ARBA00030571"/>
    </source>
</evidence>
<dbReference type="EC" id="2.7.1.156" evidence="8"/>
<comment type="pathway">
    <text evidence="6">Cofactor biosynthesis; adenosylcobalamin biosynthesis; adenosylcobalamin from cob(II)yrinate a,c-diamide: step 5/7.</text>
</comment>
<keyword evidence="12 19" id="KW-0547">Nucleotide-binding</keyword>
<dbReference type="CDD" id="cd00544">
    <property type="entry name" value="CobU"/>
    <property type="match status" value="1"/>
</dbReference>
<dbReference type="GO" id="GO:0043752">
    <property type="term" value="F:adenosylcobinamide kinase activity"/>
    <property type="evidence" value="ECO:0007669"/>
    <property type="project" value="UniProtKB-EC"/>
</dbReference>
<comment type="pathway">
    <text evidence="5">Cofactor biosynthesis; adenosylcobalamin biosynthesis; adenosylcobalamin from cob(II)yrinate a,c-diamide: step 6/7.</text>
</comment>
<dbReference type="Pfam" id="PF02283">
    <property type="entry name" value="CobU"/>
    <property type="match status" value="1"/>
</dbReference>
<dbReference type="GO" id="GO:0009236">
    <property type="term" value="P:cobalamin biosynthetic process"/>
    <property type="evidence" value="ECO:0007669"/>
    <property type="project" value="UniProtKB-KW"/>
</dbReference>
<feature type="binding site" evidence="19">
    <location>
        <position position="62"/>
    </location>
    <ligand>
        <name>GTP</name>
        <dbReference type="ChEBI" id="CHEBI:37565"/>
    </ligand>
</feature>
<keyword evidence="15 19" id="KW-0342">GTP-binding</keyword>
<protein>
    <recommendedName>
        <fullName evidence="16">Adenosylcobinamide kinase</fullName>
        <ecNumber evidence="8">2.7.1.156</ecNumber>
        <ecNumber evidence="9">2.7.7.62</ecNumber>
    </recommendedName>
    <alternativeName>
        <fullName evidence="17">Adenosylcobinamide-phosphate guanylyltransferase</fullName>
    </alternativeName>
</protein>
<comment type="similarity">
    <text evidence="7">Belongs to the CobU/CobP family.</text>
</comment>
<gene>
    <name evidence="20" type="ORF">IAA63_01900</name>
</gene>
<accession>A0A9D1NS99</accession>
<evidence type="ECO:0000256" key="10">
    <source>
        <dbReference type="ARBA" id="ARBA00022573"/>
    </source>
</evidence>
<evidence type="ECO:0000313" key="21">
    <source>
        <dbReference type="Proteomes" id="UP000886723"/>
    </source>
</evidence>
<evidence type="ECO:0000256" key="13">
    <source>
        <dbReference type="ARBA" id="ARBA00022777"/>
    </source>
</evidence>
<evidence type="ECO:0000256" key="15">
    <source>
        <dbReference type="ARBA" id="ARBA00023134"/>
    </source>
</evidence>
<dbReference type="PANTHER" id="PTHR34848:SF1">
    <property type="entry name" value="BIFUNCTIONAL ADENOSYLCOBALAMIN BIOSYNTHESIS PROTEIN COBU"/>
    <property type="match status" value="1"/>
</dbReference>
<name>A0A9D1NS99_9FIRM</name>
<dbReference type="InterPro" id="IPR027417">
    <property type="entry name" value="P-loop_NTPase"/>
</dbReference>
<dbReference type="GO" id="GO:0008820">
    <property type="term" value="F:cobinamide phosphate guanylyltransferase activity"/>
    <property type="evidence" value="ECO:0007669"/>
    <property type="project" value="UniProtKB-EC"/>
</dbReference>
<organism evidence="20 21">
    <name type="scientific">Candidatus Pullilachnospira stercoravium</name>
    <dbReference type="NCBI Taxonomy" id="2840913"/>
    <lineage>
        <taxon>Bacteria</taxon>
        <taxon>Bacillati</taxon>
        <taxon>Bacillota</taxon>
        <taxon>Clostridia</taxon>
        <taxon>Lachnospirales</taxon>
        <taxon>Lachnospiraceae</taxon>
        <taxon>Lachnospiraceae incertae sedis</taxon>
        <taxon>Candidatus Pullilachnospira</taxon>
    </lineage>
</organism>
<comment type="caution">
    <text evidence="20">The sequence shown here is derived from an EMBL/GenBank/DDBJ whole genome shotgun (WGS) entry which is preliminary data.</text>
</comment>
<dbReference type="PIRSF" id="PIRSF006135">
    <property type="entry name" value="CobU"/>
    <property type="match status" value="1"/>
</dbReference>
<keyword evidence="14" id="KW-0067">ATP-binding</keyword>
<keyword evidence="11" id="KW-0808">Transferase</keyword>
<dbReference type="Gene3D" id="3.40.50.300">
    <property type="entry name" value="P-loop containing nucleotide triphosphate hydrolases"/>
    <property type="match status" value="1"/>
</dbReference>
<keyword evidence="13 20" id="KW-0418">Kinase</keyword>
<dbReference type="SUPFAM" id="SSF52540">
    <property type="entry name" value="P-loop containing nucleoside triphosphate hydrolases"/>
    <property type="match status" value="1"/>
</dbReference>
<evidence type="ECO:0000256" key="8">
    <source>
        <dbReference type="ARBA" id="ARBA00012016"/>
    </source>
</evidence>
<evidence type="ECO:0000256" key="14">
    <source>
        <dbReference type="ARBA" id="ARBA00022840"/>
    </source>
</evidence>
<feature type="active site" description="GMP-histidine intermediate" evidence="18">
    <location>
        <position position="49"/>
    </location>
</feature>
<comment type="catalytic activity">
    <reaction evidence="3">
        <text>adenosylcob(III)inamide + GTP = adenosylcob(III)inamide phosphate + GDP + H(+)</text>
        <dbReference type="Rhea" id="RHEA:15765"/>
        <dbReference type="ChEBI" id="CHEBI:2480"/>
        <dbReference type="ChEBI" id="CHEBI:15378"/>
        <dbReference type="ChEBI" id="CHEBI:37565"/>
        <dbReference type="ChEBI" id="CHEBI:58189"/>
        <dbReference type="ChEBI" id="CHEBI:58502"/>
        <dbReference type="EC" id="2.7.1.156"/>
    </reaction>
</comment>
<evidence type="ECO:0000256" key="4">
    <source>
        <dbReference type="ARBA" id="ARBA00003889"/>
    </source>
</evidence>
<dbReference type="Proteomes" id="UP000886723">
    <property type="component" value="Unassembled WGS sequence"/>
</dbReference>
<proteinExistence type="inferred from homology"/>
<feature type="non-terminal residue" evidence="20">
    <location>
        <position position="167"/>
    </location>
</feature>
<evidence type="ECO:0000256" key="2">
    <source>
        <dbReference type="ARBA" id="ARBA00000711"/>
    </source>
</evidence>
<sequence length="167" mass="18453">MFHLITGGSGSGKSAFAEDWLVRVSRGKRIYIATMYPFDEESHARIRRHRAMRASKQFVTVERYTDLAGLSLPEGADVLLECMSNLTANEMYRQDGAGQDTVQAICKGIDRLLAQAANLAVVTNEIFSDGIRYDDSTELYLKNLGTINQAMAARADLVTEVVYGIPV</sequence>
<evidence type="ECO:0000256" key="9">
    <source>
        <dbReference type="ARBA" id="ARBA00012523"/>
    </source>
</evidence>
<reference evidence="20" key="2">
    <citation type="journal article" date="2021" name="PeerJ">
        <title>Extensive microbial diversity within the chicken gut microbiome revealed by metagenomics and culture.</title>
        <authorList>
            <person name="Gilroy R."/>
            <person name="Ravi A."/>
            <person name="Getino M."/>
            <person name="Pursley I."/>
            <person name="Horton D.L."/>
            <person name="Alikhan N.F."/>
            <person name="Baker D."/>
            <person name="Gharbi K."/>
            <person name="Hall N."/>
            <person name="Watson M."/>
            <person name="Adriaenssens E.M."/>
            <person name="Foster-Nyarko E."/>
            <person name="Jarju S."/>
            <person name="Secka A."/>
            <person name="Antonio M."/>
            <person name="Oren A."/>
            <person name="Chaudhuri R.R."/>
            <person name="La Ragione R."/>
            <person name="Hildebrand F."/>
            <person name="Pallen M.J."/>
        </authorList>
    </citation>
    <scope>NUCLEOTIDE SEQUENCE</scope>
    <source>
        <strain evidence="20">ChiBcec2-4451</strain>
    </source>
</reference>
<evidence type="ECO:0000256" key="7">
    <source>
        <dbReference type="ARBA" id="ARBA00007490"/>
    </source>
</evidence>
<comment type="catalytic activity">
    <reaction evidence="2">
        <text>adenosylcob(III)inamide phosphate + GTP + H(+) = adenosylcob(III)inamide-GDP + diphosphate</text>
        <dbReference type="Rhea" id="RHEA:22712"/>
        <dbReference type="ChEBI" id="CHEBI:15378"/>
        <dbReference type="ChEBI" id="CHEBI:33019"/>
        <dbReference type="ChEBI" id="CHEBI:37565"/>
        <dbReference type="ChEBI" id="CHEBI:58502"/>
        <dbReference type="ChEBI" id="CHEBI:60487"/>
        <dbReference type="EC" id="2.7.7.62"/>
    </reaction>
</comment>
<keyword evidence="20" id="KW-0548">Nucleotidyltransferase</keyword>
<dbReference type="PANTHER" id="PTHR34848">
    <property type="match status" value="1"/>
</dbReference>
<comment type="function">
    <text evidence="4">Catalyzes ATP-dependent phosphorylation of adenosylcobinamide and addition of GMP to adenosylcobinamide phosphate.</text>
</comment>
<feature type="binding site" evidence="19">
    <location>
        <begin position="50"/>
        <end position="53"/>
    </location>
    <ligand>
        <name>GTP</name>
        <dbReference type="ChEBI" id="CHEBI:37565"/>
    </ligand>
</feature>